<feature type="transmembrane region" description="Helical" evidence="6">
    <location>
        <begin position="67"/>
        <end position="86"/>
    </location>
</feature>
<accession>A0ABS1CH40</accession>
<comment type="subcellular location">
    <subcellularLocation>
        <location evidence="1">Membrane</location>
        <topology evidence="1">Multi-pass membrane protein</topology>
    </subcellularLocation>
</comment>
<evidence type="ECO:0000256" key="3">
    <source>
        <dbReference type="ARBA" id="ARBA00022692"/>
    </source>
</evidence>
<proteinExistence type="predicted"/>
<evidence type="ECO:0000256" key="2">
    <source>
        <dbReference type="ARBA" id="ARBA00022448"/>
    </source>
</evidence>
<comment type="caution">
    <text evidence="7">The sequence shown here is derived from an EMBL/GenBank/DDBJ whole genome shotgun (WGS) entry which is preliminary data.</text>
</comment>
<dbReference type="RefSeq" id="WP_242475250.1">
    <property type="nucleotide sequence ID" value="NZ_NRRV01000016.1"/>
</dbReference>
<gene>
    <name evidence="7" type="ORF">CKO31_08620</name>
</gene>
<feature type="transmembrane region" description="Helical" evidence="6">
    <location>
        <begin position="43"/>
        <end position="60"/>
    </location>
</feature>
<name>A0ABS1CH40_9GAMM</name>
<dbReference type="Proteomes" id="UP000748752">
    <property type="component" value="Unassembled WGS sequence"/>
</dbReference>
<keyword evidence="4 6" id="KW-1133">Transmembrane helix</keyword>
<evidence type="ECO:0000256" key="4">
    <source>
        <dbReference type="ARBA" id="ARBA00022989"/>
    </source>
</evidence>
<keyword evidence="5 6" id="KW-0472">Membrane</keyword>
<feature type="transmembrane region" description="Helical" evidence="6">
    <location>
        <begin position="435"/>
        <end position="453"/>
    </location>
</feature>
<feature type="transmembrane region" description="Helical" evidence="6">
    <location>
        <begin position="148"/>
        <end position="170"/>
    </location>
</feature>
<reference evidence="7 8" key="1">
    <citation type="journal article" date="2020" name="Microorganisms">
        <title>Osmotic Adaptation and Compatible Solute Biosynthesis of Phototrophic Bacteria as Revealed from Genome Analyses.</title>
        <authorList>
            <person name="Imhoff J.F."/>
            <person name="Rahn T."/>
            <person name="Kunzel S."/>
            <person name="Keller A."/>
            <person name="Neulinger S.C."/>
        </authorList>
    </citation>
    <scope>NUCLEOTIDE SEQUENCE [LARGE SCALE GENOMIC DNA]</scope>
    <source>
        <strain evidence="7 8">DSM 6210</strain>
    </source>
</reference>
<keyword evidence="2" id="KW-0813">Transport</keyword>
<dbReference type="PROSITE" id="PS01271">
    <property type="entry name" value="NA_SULFATE"/>
    <property type="match status" value="1"/>
</dbReference>
<feature type="transmembrane region" description="Helical" evidence="6">
    <location>
        <begin position="119"/>
        <end position="142"/>
    </location>
</feature>
<dbReference type="NCBIfam" id="TIGR00785">
    <property type="entry name" value="dass"/>
    <property type="match status" value="1"/>
</dbReference>
<dbReference type="PANTHER" id="PTHR10283">
    <property type="entry name" value="SOLUTE CARRIER FAMILY 13 MEMBER"/>
    <property type="match status" value="1"/>
</dbReference>
<keyword evidence="3 6" id="KW-0812">Transmembrane</keyword>
<organism evidence="7 8">
    <name type="scientific">Thiohalocapsa halophila</name>
    <dbReference type="NCBI Taxonomy" id="69359"/>
    <lineage>
        <taxon>Bacteria</taxon>
        <taxon>Pseudomonadati</taxon>
        <taxon>Pseudomonadota</taxon>
        <taxon>Gammaproteobacteria</taxon>
        <taxon>Chromatiales</taxon>
        <taxon>Chromatiaceae</taxon>
        <taxon>Thiohalocapsa</taxon>
    </lineage>
</organism>
<feature type="transmembrane region" description="Helical" evidence="6">
    <location>
        <begin position="92"/>
        <end position="110"/>
    </location>
</feature>
<sequence length="499" mass="50723">MEMRRADIAGLGLLLGPALALLVWWLLPAAAPGADGVAAGLGPAGRATAAVAVWMAVWWLTEAVPLAATALLPVVLFPLLGIADIAAATAPYANPLIFLFLGGFLLGLAVQRFGLHRRIALWILLRVGTSPRALVGGFMLAAALLSMWISNTATAIVMLPIGVSVLRLLAEQGGGDDSAVSMRAFGTALVLGIAYACSIGGTGTLVGTPPNLVLAAYVREQYALDLSMVRWLGIGLPLVAVLLPLTWLYLTRVAFRLPSTPLPCGRAVLADELARLGPMGLGERVTAAVFGLTAAGWLLRPQLAAWTGLDGLTDAGVAMLGALVLFMLPAGPRPAPGEPRPRALDWETAKAVPWQILILFGGGLSLASAIAGTGVDGFIAAGLGGLGGLPHWVLVLAVAALVVMLTEITSNTAVTTTLMPVLAATAAATGAPPGLLLTAAALAASCAFMLPVATPPNAIVFASGQVTIAQMARAGLGLNLLAVLVVTAVVTLGGRLVLA</sequence>
<evidence type="ECO:0000313" key="8">
    <source>
        <dbReference type="Proteomes" id="UP000748752"/>
    </source>
</evidence>
<feature type="transmembrane region" description="Helical" evidence="6">
    <location>
        <begin position="474"/>
        <end position="498"/>
    </location>
</feature>
<evidence type="ECO:0008006" key="9">
    <source>
        <dbReference type="Google" id="ProtNLM"/>
    </source>
</evidence>
<dbReference type="InterPro" id="IPR001898">
    <property type="entry name" value="SLC13A/DASS"/>
</dbReference>
<keyword evidence="8" id="KW-1185">Reference proteome</keyword>
<evidence type="ECO:0000256" key="6">
    <source>
        <dbReference type="SAM" id="Phobius"/>
    </source>
</evidence>
<protein>
    <recommendedName>
        <fullName evidence="9">SLC13/DASS family transporter</fullName>
    </recommendedName>
</protein>
<dbReference type="InterPro" id="IPR031312">
    <property type="entry name" value="Na/sul_symport_CS"/>
</dbReference>
<evidence type="ECO:0000313" key="7">
    <source>
        <dbReference type="EMBL" id="MBK1630804.1"/>
    </source>
</evidence>
<feature type="transmembrane region" description="Helical" evidence="6">
    <location>
        <begin position="378"/>
        <end position="405"/>
    </location>
</feature>
<dbReference type="EMBL" id="NRRV01000016">
    <property type="protein sequence ID" value="MBK1630804.1"/>
    <property type="molecule type" value="Genomic_DNA"/>
</dbReference>
<dbReference type="Pfam" id="PF00939">
    <property type="entry name" value="Na_sulph_symp"/>
    <property type="match status" value="1"/>
</dbReference>
<evidence type="ECO:0000256" key="1">
    <source>
        <dbReference type="ARBA" id="ARBA00004141"/>
    </source>
</evidence>
<feature type="transmembrane region" description="Helical" evidence="6">
    <location>
        <begin position="182"/>
        <end position="208"/>
    </location>
</feature>
<dbReference type="PANTHER" id="PTHR10283:SF82">
    <property type="entry name" value="SOLUTE CARRIER FAMILY 13 MEMBER 2"/>
    <property type="match status" value="1"/>
</dbReference>
<feature type="transmembrane region" description="Helical" evidence="6">
    <location>
        <begin position="351"/>
        <end position="372"/>
    </location>
</feature>
<feature type="transmembrane region" description="Helical" evidence="6">
    <location>
        <begin position="228"/>
        <end position="250"/>
    </location>
</feature>
<evidence type="ECO:0000256" key="5">
    <source>
        <dbReference type="ARBA" id="ARBA00023136"/>
    </source>
</evidence>
<feature type="transmembrane region" description="Helical" evidence="6">
    <location>
        <begin position="412"/>
        <end position="429"/>
    </location>
</feature>